<name>A0A2P2MZP8_RHIMU</name>
<dbReference type="EMBL" id="GGEC01055209">
    <property type="protein sequence ID" value="MBX35693.1"/>
    <property type="molecule type" value="Transcribed_RNA"/>
</dbReference>
<organism evidence="1">
    <name type="scientific">Rhizophora mucronata</name>
    <name type="common">Asiatic mangrove</name>
    <dbReference type="NCBI Taxonomy" id="61149"/>
    <lineage>
        <taxon>Eukaryota</taxon>
        <taxon>Viridiplantae</taxon>
        <taxon>Streptophyta</taxon>
        <taxon>Embryophyta</taxon>
        <taxon>Tracheophyta</taxon>
        <taxon>Spermatophyta</taxon>
        <taxon>Magnoliopsida</taxon>
        <taxon>eudicotyledons</taxon>
        <taxon>Gunneridae</taxon>
        <taxon>Pentapetalae</taxon>
        <taxon>rosids</taxon>
        <taxon>fabids</taxon>
        <taxon>Malpighiales</taxon>
        <taxon>Rhizophoraceae</taxon>
        <taxon>Rhizophora</taxon>
    </lineage>
</organism>
<evidence type="ECO:0000313" key="1">
    <source>
        <dbReference type="EMBL" id="MBX35693.1"/>
    </source>
</evidence>
<proteinExistence type="predicted"/>
<reference evidence="1" key="1">
    <citation type="submission" date="2018-02" db="EMBL/GenBank/DDBJ databases">
        <title>Rhizophora mucronata_Transcriptome.</title>
        <authorList>
            <person name="Meera S.P."/>
            <person name="Sreeshan A."/>
            <person name="Augustine A."/>
        </authorList>
    </citation>
    <scope>NUCLEOTIDE SEQUENCE</scope>
    <source>
        <tissue evidence="1">Leaf</tissue>
    </source>
</reference>
<protein>
    <submittedName>
        <fullName evidence="1">Uncharacterized protein</fullName>
    </submittedName>
</protein>
<dbReference type="AlphaFoldDB" id="A0A2P2MZP8"/>
<sequence>MTKGHLLGTVCWMIYPMSFNLMQIPRKQAAMRFQARTVCLLGLGWRDKMALITSILAQLMRDV</sequence>
<accession>A0A2P2MZP8</accession>